<dbReference type="Pfam" id="PF02995">
    <property type="entry name" value="DUF229"/>
    <property type="match status" value="1"/>
</dbReference>
<dbReference type="SUPFAM" id="SSF53649">
    <property type="entry name" value="Alkaline phosphatase-like"/>
    <property type="match status" value="1"/>
</dbReference>
<comment type="caution">
    <text evidence="2">The sequence shown here is derived from an EMBL/GenBank/DDBJ whole genome shotgun (WGS) entry which is preliminary data.</text>
</comment>
<evidence type="ECO:0000313" key="2">
    <source>
        <dbReference type="EMBL" id="CAD5219111.1"/>
    </source>
</evidence>
<dbReference type="EMBL" id="CAJFCV020000003">
    <property type="protein sequence ID" value="CAG9104074.1"/>
    <property type="molecule type" value="Genomic_DNA"/>
</dbReference>
<protein>
    <submittedName>
        <fullName evidence="2">(pine wood nematode) hypothetical protein</fullName>
    </submittedName>
</protein>
<name>A0A7I8WMG4_BURXY</name>
<dbReference type="InterPro" id="IPR017850">
    <property type="entry name" value="Alkaline_phosphatase_core_sf"/>
</dbReference>
<gene>
    <name evidence="2" type="ORF">BXYJ_LOCUS5515</name>
</gene>
<dbReference type="CDD" id="cd16021">
    <property type="entry name" value="ALP_like"/>
    <property type="match status" value="1"/>
</dbReference>
<dbReference type="AlphaFoldDB" id="A0A7I8WMG4"/>
<keyword evidence="1" id="KW-0812">Transmembrane</keyword>
<reference evidence="2" key="1">
    <citation type="submission" date="2020-09" db="EMBL/GenBank/DDBJ databases">
        <authorList>
            <person name="Kikuchi T."/>
        </authorList>
    </citation>
    <scope>NUCLEOTIDE SEQUENCE</scope>
    <source>
        <strain evidence="2">Ka4C1</strain>
    </source>
</reference>
<dbReference type="Proteomes" id="UP000582659">
    <property type="component" value="Unassembled WGS sequence"/>
</dbReference>
<keyword evidence="3" id="KW-1185">Reference proteome</keyword>
<dbReference type="InterPro" id="IPR004245">
    <property type="entry name" value="DUF229"/>
</dbReference>
<dbReference type="OrthoDB" id="5862419at2759"/>
<organism evidence="2 3">
    <name type="scientific">Bursaphelenchus xylophilus</name>
    <name type="common">Pinewood nematode worm</name>
    <name type="synonym">Aphelenchoides xylophilus</name>
    <dbReference type="NCBI Taxonomy" id="6326"/>
    <lineage>
        <taxon>Eukaryota</taxon>
        <taxon>Metazoa</taxon>
        <taxon>Ecdysozoa</taxon>
        <taxon>Nematoda</taxon>
        <taxon>Chromadorea</taxon>
        <taxon>Rhabditida</taxon>
        <taxon>Tylenchina</taxon>
        <taxon>Tylenchomorpha</taxon>
        <taxon>Aphelenchoidea</taxon>
        <taxon>Aphelenchoididae</taxon>
        <taxon>Bursaphelenchus</taxon>
    </lineage>
</organism>
<evidence type="ECO:0000256" key="1">
    <source>
        <dbReference type="SAM" id="Phobius"/>
    </source>
</evidence>
<dbReference type="Gene3D" id="3.40.720.10">
    <property type="entry name" value="Alkaline Phosphatase, subunit A"/>
    <property type="match status" value="1"/>
</dbReference>
<dbReference type="SMR" id="A0A7I8WMG4"/>
<keyword evidence="1" id="KW-1133">Transmembrane helix</keyword>
<accession>A0A7I8WMG4</accession>
<sequence length="671" mass="77163">MDFIELMRKHASNHIYSPIAHQTRMGLRKISIFNIILFLCLLILLFYYVKYDCLTLNETNFVGIKKFLTGNGNEKSSKGLNKGCRLPKVDPWNAEVLQFFDPKSDISASESCKVKYDERSKLINGTLVMLSQDGEECKYRCSIPVSDRKVNFTEWTKISGIGEDHTDCEVAEVKCEIAGNISYHFSHTQIVEKPSKGIKFDAKSRDVYVLVLDSISSNQFMRTLSGSKKYLEEEFGSIHFPYLNRVAEGSKQNAYAFLLDQRPLDMPETPWSPFKGGGRDAELCNLRITRDNFSYVGWDFEDRGYRTMIDLDSRYGLFDYGSCYGFDHMPADHYMNGFYNLFYHYPWEDLFANVYEKVCKEPHHYLFENMRQFSDAYKGQPKFSITWFVSLAHDSLNGVFHADKHFKLFFMSMREKFNDSYVIVMGDHGLRFGGILGTNTGKIDSSNPTFMISLPQDMRKNEDLVNQLKQNTKHLLSQHDVYATLAEIAQNNHKWTASTPFSTTKFEPTDRELKGSSILHPLPTPRDCSTLYIPFNHCICQHKEVAVQNQSLAIEAGQKVVEIMNNNITNSNYSSNCSVLTLGKELLLELSEFDPDEEGEKVYLIKFAVVPSGGKYQAYFGIENNKIKLYNNFFPRMDSYDKQAKCIPPGPLKEYCFCHELFTVNGTLIKF</sequence>
<keyword evidence="1" id="KW-0472">Membrane</keyword>
<dbReference type="PANTHER" id="PTHR10974:SF75">
    <property type="entry name" value="SULFATASE DOMAIN-CONTAINING PROTEIN"/>
    <property type="match status" value="1"/>
</dbReference>
<dbReference type="EMBL" id="CAJFDI010000003">
    <property type="protein sequence ID" value="CAD5219111.1"/>
    <property type="molecule type" value="Genomic_DNA"/>
</dbReference>
<dbReference type="GO" id="GO:0005615">
    <property type="term" value="C:extracellular space"/>
    <property type="evidence" value="ECO:0007669"/>
    <property type="project" value="TreeGrafter"/>
</dbReference>
<proteinExistence type="predicted"/>
<evidence type="ECO:0000313" key="3">
    <source>
        <dbReference type="Proteomes" id="UP000659654"/>
    </source>
</evidence>
<feature type="transmembrane region" description="Helical" evidence="1">
    <location>
        <begin position="30"/>
        <end position="49"/>
    </location>
</feature>
<dbReference type="Proteomes" id="UP000659654">
    <property type="component" value="Unassembled WGS sequence"/>
</dbReference>
<dbReference type="PANTHER" id="PTHR10974">
    <property type="entry name" value="FI08016P-RELATED"/>
    <property type="match status" value="1"/>
</dbReference>